<dbReference type="Proteomes" id="UP001589568">
    <property type="component" value="Unassembled WGS sequence"/>
</dbReference>
<dbReference type="PANTHER" id="PTHR10201:SF331">
    <property type="entry name" value="MATRIX METALLOPROTEINASE-14-LIKE ISOFORM X1"/>
    <property type="match status" value="1"/>
</dbReference>
<dbReference type="InterPro" id="IPR033739">
    <property type="entry name" value="M10A_MMP"/>
</dbReference>
<dbReference type="InterPro" id="IPR021190">
    <property type="entry name" value="Pept_M10A"/>
</dbReference>
<dbReference type="InterPro" id="IPR002477">
    <property type="entry name" value="Peptidoglycan-bd-like"/>
</dbReference>
<keyword evidence="1" id="KW-0645">Protease</keyword>
<evidence type="ECO:0000259" key="6">
    <source>
        <dbReference type="SMART" id="SM00235"/>
    </source>
</evidence>
<protein>
    <submittedName>
        <fullName evidence="7">DUF4214 domain-containing protein</fullName>
    </submittedName>
</protein>
<organism evidence="7 8">
    <name type="scientific">Nonomuraea salmonea</name>
    <dbReference type="NCBI Taxonomy" id="46181"/>
    <lineage>
        <taxon>Bacteria</taxon>
        <taxon>Bacillati</taxon>
        <taxon>Actinomycetota</taxon>
        <taxon>Actinomycetes</taxon>
        <taxon>Streptosporangiales</taxon>
        <taxon>Streptosporangiaceae</taxon>
        <taxon>Nonomuraea</taxon>
    </lineage>
</organism>
<feature type="domain" description="Peptidase metallopeptidase" evidence="6">
    <location>
        <begin position="79"/>
        <end position="240"/>
    </location>
</feature>
<dbReference type="InterPro" id="IPR006026">
    <property type="entry name" value="Peptidase_Metallo"/>
</dbReference>
<keyword evidence="5" id="KW-0482">Metalloprotease</keyword>
<dbReference type="RefSeq" id="WP_345405189.1">
    <property type="nucleotide sequence ID" value="NZ_BAAAXS010000001.1"/>
</dbReference>
<evidence type="ECO:0000256" key="5">
    <source>
        <dbReference type="ARBA" id="ARBA00023049"/>
    </source>
</evidence>
<dbReference type="Pfam" id="PF13946">
    <property type="entry name" value="DUF4214"/>
    <property type="match status" value="2"/>
</dbReference>
<dbReference type="SUPFAM" id="SSF55486">
    <property type="entry name" value="Metalloproteases ('zincins'), catalytic domain"/>
    <property type="match status" value="1"/>
</dbReference>
<evidence type="ECO:0000313" key="8">
    <source>
        <dbReference type="Proteomes" id="UP001589568"/>
    </source>
</evidence>
<sequence length="445" mass="49623">MADEKAATDFLQRFGYLADDTSLDSAQGHAAVRAFQAANLLPATGDLDSRTEEQFARPRCGLPDRNAFTTAGLAPFVAFGTVWDRAVITYRINNLSGDFGENRQRQIVAAAWQQWAAVVPLVFRETTGTPDIEILFGSRDHGDGATHSFDGPGRVLAHAFFPPPNGGSLAGDAHFDEDETWQDGVSASGIDLFTVAVHEFGHSLGLDHTTVPNSTMNPFYPTPSTPQQDDRAGMRQVYRRQIWVASMYRDILGRRFDDDGLDGWVRSLFAGGSPEGMARGFCYSEEFSTDLATELYFLLLDRQPDPGGLAGWRKQLQHGMGRQSAIVGFLDSPEYRSKYPQDEAFVDSLYRRLLNRAPDAGGFQFWVKQLKNGVPRSEVARGFVLSPEYCRNFSKSLYVHYLRRQPDAGGWQFWTDLLTQGMNHQDAIAGFVSSTEYQNAVVNWW</sequence>
<name>A0ABV5P143_9ACTN</name>
<comment type="caution">
    <text evidence="7">The sequence shown here is derived from an EMBL/GenBank/DDBJ whole genome shotgun (WGS) entry which is preliminary data.</text>
</comment>
<dbReference type="SMART" id="SM00235">
    <property type="entry name" value="ZnMc"/>
    <property type="match status" value="1"/>
</dbReference>
<dbReference type="EMBL" id="JBHMCF010000046">
    <property type="protein sequence ID" value="MFB9476278.1"/>
    <property type="molecule type" value="Genomic_DNA"/>
</dbReference>
<dbReference type="InterPro" id="IPR025282">
    <property type="entry name" value="DUF4214"/>
</dbReference>
<dbReference type="Pfam" id="PF00413">
    <property type="entry name" value="Peptidase_M10"/>
    <property type="match status" value="1"/>
</dbReference>
<dbReference type="InterPro" id="IPR001818">
    <property type="entry name" value="Pept_M10_metallopeptidase"/>
</dbReference>
<evidence type="ECO:0000256" key="1">
    <source>
        <dbReference type="ARBA" id="ARBA00022670"/>
    </source>
</evidence>
<dbReference type="InterPro" id="IPR038255">
    <property type="entry name" value="PBS_linker_sf"/>
</dbReference>
<evidence type="ECO:0000256" key="2">
    <source>
        <dbReference type="ARBA" id="ARBA00022723"/>
    </source>
</evidence>
<keyword evidence="3" id="KW-0378">Hydrolase</keyword>
<evidence type="ECO:0000256" key="4">
    <source>
        <dbReference type="ARBA" id="ARBA00022833"/>
    </source>
</evidence>
<dbReference type="PANTHER" id="PTHR10201">
    <property type="entry name" value="MATRIX METALLOPROTEINASE"/>
    <property type="match status" value="1"/>
</dbReference>
<keyword evidence="8" id="KW-1185">Reference proteome</keyword>
<keyword evidence="4" id="KW-0862">Zinc</keyword>
<evidence type="ECO:0000256" key="3">
    <source>
        <dbReference type="ARBA" id="ARBA00022801"/>
    </source>
</evidence>
<dbReference type="CDD" id="cd04278">
    <property type="entry name" value="ZnMc_MMP"/>
    <property type="match status" value="1"/>
</dbReference>
<dbReference type="PRINTS" id="PR00138">
    <property type="entry name" value="MATRIXIN"/>
</dbReference>
<evidence type="ECO:0000313" key="7">
    <source>
        <dbReference type="EMBL" id="MFB9476278.1"/>
    </source>
</evidence>
<proteinExistence type="predicted"/>
<dbReference type="InterPro" id="IPR024079">
    <property type="entry name" value="MetalloPept_cat_dom_sf"/>
</dbReference>
<accession>A0ABV5P143</accession>
<dbReference type="Gene3D" id="3.40.390.10">
    <property type="entry name" value="Collagenase (Catalytic Domain)"/>
    <property type="match status" value="1"/>
</dbReference>
<keyword evidence="2" id="KW-0479">Metal-binding</keyword>
<dbReference type="Pfam" id="PF01471">
    <property type="entry name" value="PG_binding_1"/>
    <property type="match status" value="1"/>
</dbReference>
<gene>
    <name evidence="7" type="ORF">ACFFR3_42850</name>
</gene>
<reference evidence="7 8" key="1">
    <citation type="submission" date="2024-09" db="EMBL/GenBank/DDBJ databases">
        <authorList>
            <person name="Sun Q."/>
            <person name="Mori K."/>
        </authorList>
    </citation>
    <scope>NUCLEOTIDE SEQUENCE [LARGE SCALE GENOMIC DNA]</scope>
    <source>
        <strain evidence="7 8">JCM 3324</strain>
    </source>
</reference>
<dbReference type="Gene3D" id="1.10.3130.20">
    <property type="entry name" value="Phycobilisome linker domain"/>
    <property type="match status" value="2"/>
</dbReference>
<dbReference type="SUPFAM" id="SSF47090">
    <property type="entry name" value="PGBD-like"/>
    <property type="match status" value="1"/>
</dbReference>
<dbReference type="InterPro" id="IPR036365">
    <property type="entry name" value="PGBD-like_sf"/>
</dbReference>